<evidence type="ECO:0000256" key="1">
    <source>
        <dbReference type="SAM" id="MobiDB-lite"/>
    </source>
</evidence>
<comment type="caution">
    <text evidence="3">The sequence shown here is derived from an EMBL/GenBank/DDBJ whole genome shotgun (WGS) entry which is preliminary data.</text>
</comment>
<feature type="region of interest" description="Disordered" evidence="1">
    <location>
        <begin position="21"/>
        <end position="84"/>
    </location>
</feature>
<dbReference type="EMBL" id="JAESWC010000002">
    <property type="protein sequence ID" value="MBL4935952.1"/>
    <property type="molecule type" value="Genomic_DNA"/>
</dbReference>
<evidence type="ECO:0000256" key="2">
    <source>
        <dbReference type="SAM" id="Phobius"/>
    </source>
</evidence>
<reference evidence="3 4" key="1">
    <citation type="submission" date="2021-01" db="EMBL/GenBank/DDBJ databases">
        <title>Genome public.</title>
        <authorList>
            <person name="Liu C."/>
            <person name="Sun Q."/>
        </authorList>
    </citation>
    <scope>NUCLEOTIDE SEQUENCE [LARGE SCALE GENOMIC DNA]</scope>
    <source>
        <strain evidence="3 4">YIM B02515</strain>
    </source>
</reference>
<name>A0ABS1TA28_9CLOT</name>
<feature type="compositionally biased region" description="Basic and acidic residues" evidence="1">
    <location>
        <begin position="64"/>
        <end position="84"/>
    </location>
</feature>
<keyword evidence="2" id="KW-0812">Transmembrane</keyword>
<keyword evidence="4" id="KW-1185">Reference proteome</keyword>
<keyword evidence="2" id="KW-1133">Transmembrane helix</keyword>
<proteinExistence type="predicted"/>
<organism evidence="3 4">
    <name type="scientific">Clostridium rhizosphaerae</name>
    <dbReference type="NCBI Taxonomy" id="2803861"/>
    <lineage>
        <taxon>Bacteria</taxon>
        <taxon>Bacillati</taxon>
        <taxon>Bacillota</taxon>
        <taxon>Clostridia</taxon>
        <taxon>Eubacteriales</taxon>
        <taxon>Clostridiaceae</taxon>
        <taxon>Clostridium</taxon>
    </lineage>
</organism>
<keyword evidence="2" id="KW-0472">Membrane</keyword>
<protein>
    <submittedName>
        <fullName evidence="3">Uncharacterized protein</fullName>
    </submittedName>
</protein>
<feature type="compositionally biased region" description="Acidic residues" evidence="1">
    <location>
        <begin position="49"/>
        <end position="62"/>
    </location>
</feature>
<dbReference type="RefSeq" id="WP_202748534.1">
    <property type="nucleotide sequence ID" value="NZ_JAESWC010000002.1"/>
</dbReference>
<evidence type="ECO:0000313" key="3">
    <source>
        <dbReference type="EMBL" id="MBL4935952.1"/>
    </source>
</evidence>
<feature type="compositionally biased region" description="Basic and acidic residues" evidence="1">
    <location>
        <begin position="21"/>
        <end position="48"/>
    </location>
</feature>
<feature type="transmembrane region" description="Helical" evidence="2">
    <location>
        <begin position="90"/>
        <end position="110"/>
    </location>
</feature>
<accession>A0ABS1TA28</accession>
<evidence type="ECO:0000313" key="4">
    <source>
        <dbReference type="Proteomes" id="UP000632377"/>
    </source>
</evidence>
<gene>
    <name evidence="3" type="ORF">JK636_09285</name>
</gene>
<sequence>MSIKDMAEKIKGTVIPNDVKKEDFEVTEDEKKEITESNKAENEDRPISDEVEDINNNEDNQNEEPIKIKTMFVKEEDQKTEETSKDKIKGAAKIAAGVGIAVIGLAAVILKSKRKR</sequence>
<dbReference type="Proteomes" id="UP000632377">
    <property type="component" value="Unassembled WGS sequence"/>
</dbReference>